<name>A0A0B7H292_9FLAO</name>
<dbReference type="GeneID" id="69579781"/>
<proteinExistence type="predicted"/>
<dbReference type="Proteomes" id="UP000044026">
    <property type="component" value="Unassembled WGS sequence"/>
</dbReference>
<gene>
    <name evidence="1" type="ORF">CCAN12_430021</name>
</gene>
<reference evidence="1 2" key="1">
    <citation type="submission" date="2015-01" db="EMBL/GenBank/DDBJ databases">
        <authorList>
            <person name="Xiang T."/>
            <person name="Song Y."/>
            <person name="Huang L."/>
            <person name="Wang B."/>
            <person name="Wu P."/>
        </authorList>
    </citation>
    <scope>NUCLEOTIDE SEQUENCE [LARGE SCALE GENOMIC DNA]</scope>
    <source>
        <strain evidence="1 2">Cc12</strain>
    </source>
</reference>
<organism evidence="1 2">
    <name type="scientific">Capnocytophaga canimorsus</name>
    <dbReference type="NCBI Taxonomy" id="28188"/>
    <lineage>
        <taxon>Bacteria</taxon>
        <taxon>Pseudomonadati</taxon>
        <taxon>Bacteroidota</taxon>
        <taxon>Flavobacteriia</taxon>
        <taxon>Flavobacteriales</taxon>
        <taxon>Flavobacteriaceae</taxon>
        <taxon>Capnocytophaga</taxon>
    </lineage>
</organism>
<sequence>MTLIFILQGAEKQIIYFIFVTDVFSDVFCNFSLLICSSCVTNLEWTTTKNDLIELVYALQQIKAIYYGKMSINKIIAVFGKIFNIDLKR</sequence>
<accession>A0A0B7H292</accession>
<dbReference type="AlphaFoldDB" id="A0A0B7H292"/>
<evidence type="ECO:0000313" key="1">
    <source>
        <dbReference type="EMBL" id="CEN33520.1"/>
    </source>
</evidence>
<dbReference type="RefSeq" id="WP_041999006.1">
    <property type="nucleotide sequence ID" value="NZ_CP022382.1"/>
</dbReference>
<dbReference type="EMBL" id="CDOE01000038">
    <property type="protein sequence ID" value="CEN33520.1"/>
    <property type="molecule type" value="Genomic_DNA"/>
</dbReference>
<dbReference type="InterPro" id="IPR018534">
    <property type="entry name" value="Tet_reg_excision_RteC"/>
</dbReference>
<evidence type="ECO:0000313" key="2">
    <source>
        <dbReference type="Proteomes" id="UP000044026"/>
    </source>
</evidence>
<protein>
    <submittedName>
        <fullName evidence="1">Uncharacterized protein</fullName>
    </submittedName>
</protein>
<dbReference type="Pfam" id="PF09357">
    <property type="entry name" value="RteC"/>
    <property type="match status" value="1"/>
</dbReference>